<dbReference type="PANTHER" id="PTHR33507">
    <property type="entry name" value="INNER MEMBRANE PROTEIN YBBJ"/>
    <property type="match status" value="1"/>
</dbReference>
<keyword evidence="4" id="KW-0472">Membrane</keyword>
<dbReference type="InterPro" id="IPR012340">
    <property type="entry name" value="NA-bd_OB-fold"/>
</dbReference>
<dbReference type="KEGG" id="pab:PAB0371"/>
<dbReference type="HOGENOM" id="CLU_1922903_0_0_2"/>
<reference evidence="6" key="2">
    <citation type="journal article" date="2000" name="J. Mol. Biol.">
        <title>Archaeal homologs of eukaryotic methylation guide small nucleolar RNAs: lessons from the Pyrococcus genomes.</title>
        <authorList>
            <person name="Gaspin C."/>
            <person name="Cavaille J."/>
            <person name="Erauso G."/>
        </authorList>
    </citation>
    <scope>NUCLEOTIDE SEQUENCE</scope>
    <source>
        <strain evidence="6">Orsay</strain>
    </source>
</reference>
<evidence type="ECO:0000259" key="5">
    <source>
        <dbReference type="Pfam" id="PF01957"/>
    </source>
</evidence>
<dbReference type="EMBL" id="AJ248284">
    <property type="protein sequence ID" value="CAB49462.1"/>
    <property type="molecule type" value="Genomic_DNA"/>
</dbReference>
<dbReference type="STRING" id="272844.PAB0371"/>
<dbReference type="EMBL" id="HE613800">
    <property type="protein sequence ID" value="CCE69929.1"/>
    <property type="molecule type" value="Genomic_DNA"/>
</dbReference>
<name>Q9V188_PYRAB</name>
<dbReference type="Proteomes" id="UP000009139">
    <property type="component" value="Chromosome"/>
</dbReference>
<evidence type="ECO:0000313" key="9">
    <source>
        <dbReference type="Proteomes" id="UP000009139"/>
    </source>
</evidence>
<keyword evidence="8" id="KW-1185">Reference proteome</keyword>
<organism evidence="6 8">
    <name type="scientific">Pyrococcus abyssi (strain GE5 / Orsay)</name>
    <dbReference type="NCBI Taxonomy" id="272844"/>
    <lineage>
        <taxon>Archaea</taxon>
        <taxon>Methanobacteriati</taxon>
        <taxon>Methanobacteriota</taxon>
        <taxon>Thermococci</taxon>
        <taxon>Thermococcales</taxon>
        <taxon>Thermococcaceae</taxon>
        <taxon>Pyrococcus</taxon>
    </lineage>
</organism>
<evidence type="ECO:0000313" key="8">
    <source>
        <dbReference type="Proteomes" id="UP000000810"/>
    </source>
</evidence>
<comment type="subcellular location">
    <subcellularLocation>
        <location evidence="1">Membrane</location>
        <topology evidence="1">Multi-pass membrane protein</topology>
    </subcellularLocation>
</comment>
<dbReference type="Pfam" id="PF01957">
    <property type="entry name" value="NfeD"/>
    <property type="match status" value="1"/>
</dbReference>
<dbReference type="Proteomes" id="UP000000810">
    <property type="component" value="Chromosome"/>
</dbReference>
<evidence type="ECO:0000256" key="2">
    <source>
        <dbReference type="ARBA" id="ARBA00022692"/>
    </source>
</evidence>
<evidence type="ECO:0000313" key="7">
    <source>
        <dbReference type="EMBL" id="CCE69929.1"/>
    </source>
</evidence>
<protein>
    <submittedName>
        <fullName evidence="6">Membrane protein</fullName>
    </submittedName>
</protein>
<sequence>MLNFLKILAILSDEIAVLVFFLLILPELGFNIPLKLVLILVSILVLKDALLIKLFLDVLKKKPEVGIEGLIGERGIVVEDLTPEGMIKVRGELWRARAISGSIKKREAVKVIRVEGNIMIVERW</sequence>
<dbReference type="OrthoDB" id="29132at2157"/>
<dbReference type="eggNOG" id="arCOG01913">
    <property type="taxonomic scope" value="Archaea"/>
</dbReference>
<feature type="domain" description="NfeD-like C-terminal" evidence="5">
    <location>
        <begin position="68"/>
        <end position="123"/>
    </location>
</feature>
<dbReference type="PIR" id="G75172">
    <property type="entry name" value="G75172"/>
</dbReference>
<dbReference type="SUPFAM" id="SSF141322">
    <property type="entry name" value="NfeD domain-like"/>
    <property type="match status" value="1"/>
</dbReference>
<evidence type="ECO:0000256" key="4">
    <source>
        <dbReference type="ARBA" id="ARBA00023136"/>
    </source>
</evidence>
<reference evidence="6 8" key="4">
    <citation type="journal article" date="2003" name="Mol. Microbiol.">
        <title>An integrated analysis of the genome of the hyperthermophilic archaeon Pyrococcus abyssi.</title>
        <authorList>
            <person name="Cohen G."/>
            <person name="Barbe V."/>
            <person name="Flament D."/>
            <person name="Galperin M."/>
            <person name="Heilig R."/>
            <person name="Ripp R."/>
            <person name="Lecompte O."/>
            <person name="Prieur D."/>
            <person name="Poch O."/>
            <person name="Quellerou J."/>
            <person name="Thierry J.C."/>
            <person name="Van der Oost J."/>
            <person name="Weissenbach J."/>
            <person name="Zivanovic Y."/>
            <person name="Forterre P."/>
        </authorList>
    </citation>
    <scope>NUCLEOTIDE SEQUENCE [LARGE SCALE GENOMIC DNA]</scope>
    <source>
        <strain evidence="8">GE5 / Orsay</strain>
        <strain evidence="6">Orsay</strain>
    </source>
</reference>
<evidence type="ECO:0000256" key="1">
    <source>
        <dbReference type="ARBA" id="ARBA00004141"/>
    </source>
</evidence>
<dbReference type="PATRIC" id="fig|272844.11.peg.575"/>
<keyword evidence="2" id="KW-0812">Transmembrane</keyword>
<dbReference type="Gene3D" id="2.40.50.140">
    <property type="entry name" value="Nucleic acid-binding proteins"/>
    <property type="match status" value="1"/>
</dbReference>
<dbReference type="InterPro" id="IPR052165">
    <property type="entry name" value="Membrane_assoc_protease"/>
</dbReference>
<evidence type="ECO:0000313" key="6">
    <source>
        <dbReference type="EMBL" id="CAB49462.1"/>
    </source>
</evidence>
<reference evidence="6" key="1">
    <citation type="submission" date="1999-07" db="EMBL/GenBank/DDBJ databases">
        <authorList>
            <person name="Genoscope"/>
        </authorList>
    </citation>
    <scope>NUCLEOTIDE SEQUENCE</scope>
    <source>
        <strain evidence="6">Orsay</strain>
    </source>
</reference>
<dbReference type="RefSeq" id="WP_010867664.1">
    <property type="nucleotide sequence ID" value="NC_000868.1"/>
</dbReference>
<evidence type="ECO:0000256" key="3">
    <source>
        <dbReference type="ARBA" id="ARBA00022989"/>
    </source>
</evidence>
<gene>
    <name evidence="6" type="ordered locus">PAB0371</name>
</gene>
<dbReference type="AlphaFoldDB" id="Q9V188"/>
<accession>Q9V188</accession>
<keyword evidence="3" id="KW-1133">Transmembrane helix</keyword>
<reference evidence="7 9" key="5">
    <citation type="journal article" date="2012" name="Curr. Microbiol.">
        <title>Re-annotation of two hyperthermophilic archaea Pyrococcus abyssi GE5 and Pyrococcus furiosus DSM 3638.</title>
        <authorList>
            <person name="Gao J."/>
            <person name="Wang J."/>
        </authorList>
    </citation>
    <scope>GENOME REANNOTATION</scope>
    <source>
        <strain evidence="7">GE5</strain>
        <strain evidence="9">GE5 / Orsay</strain>
    </source>
</reference>
<reference evidence="6" key="3">
    <citation type="journal article" date="2001" name="Genome Res.">
        <title>Genome evolution at the genus level: comparison of three complete genomes of hyperthermophilic archaea.</title>
        <authorList>
            <person name="Lecompte O."/>
            <person name="Ripp R."/>
            <person name="Puzos-Barbe V."/>
            <person name="Duprat S."/>
            <person name="Heilig R."/>
            <person name="Dietrich J."/>
            <person name="Thierry J.C."/>
            <person name="Poch O."/>
        </authorList>
    </citation>
    <scope>NUCLEOTIDE SEQUENCE</scope>
    <source>
        <strain evidence="6">Orsay</strain>
    </source>
</reference>
<dbReference type="PANTHER" id="PTHR33507:SF4">
    <property type="entry name" value="NODULATION COMPETITIVENESS PROTEIN NFED"/>
    <property type="match status" value="1"/>
</dbReference>
<dbReference type="GO" id="GO:0016020">
    <property type="term" value="C:membrane"/>
    <property type="evidence" value="ECO:0007669"/>
    <property type="project" value="UniProtKB-SubCell"/>
</dbReference>
<proteinExistence type="predicted"/>
<dbReference type="InterPro" id="IPR002810">
    <property type="entry name" value="NfeD-like_C"/>
</dbReference>